<dbReference type="RefSeq" id="XP_016988085.1">
    <property type="nucleotide sequence ID" value="XM_017132596.1"/>
</dbReference>
<feature type="compositionally biased region" description="Gly residues" evidence="1">
    <location>
        <begin position="60"/>
        <end position="70"/>
    </location>
</feature>
<evidence type="ECO:0000256" key="1">
    <source>
        <dbReference type="SAM" id="MobiDB-lite"/>
    </source>
</evidence>
<name>A0A6P4FCC2_DRORH</name>
<sequence length="128" mass="13121">MQEEQPQQPHLIDLSDRNNLSGGGGGAPPPQMGFIGYPAMPQLPDMPVPPSTKPFNYPPFGGGGGGGGAGACAAPQPFQSPPPFAYNIPPNQPAPPAVLPAKCAEEKDLNTNFINCESNNTDGSGRPG</sequence>
<evidence type="ECO:0000313" key="2">
    <source>
        <dbReference type="RefSeq" id="XP_016988085.1"/>
    </source>
</evidence>
<feature type="compositionally biased region" description="Pro residues" evidence="1">
    <location>
        <begin position="78"/>
        <end position="93"/>
    </location>
</feature>
<feature type="region of interest" description="Disordered" evidence="1">
    <location>
        <begin position="1"/>
        <end position="93"/>
    </location>
</feature>
<protein>
    <submittedName>
        <fullName evidence="2">U1 small nuclear ribonucleoprotein C-like</fullName>
    </submittedName>
</protein>
<reference evidence="2" key="1">
    <citation type="submission" date="2025-08" db="UniProtKB">
        <authorList>
            <consortium name="RefSeq"/>
        </authorList>
    </citation>
    <scope>IDENTIFICATION</scope>
</reference>
<dbReference type="AlphaFoldDB" id="A0A6P4FCC2"/>
<organism evidence="2">
    <name type="scientific">Drosophila rhopaloa</name>
    <name type="common">Fruit fly</name>
    <dbReference type="NCBI Taxonomy" id="1041015"/>
    <lineage>
        <taxon>Eukaryota</taxon>
        <taxon>Metazoa</taxon>
        <taxon>Ecdysozoa</taxon>
        <taxon>Arthropoda</taxon>
        <taxon>Hexapoda</taxon>
        <taxon>Insecta</taxon>
        <taxon>Pterygota</taxon>
        <taxon>Neoptera</taxon>
        <taxon>Endopterygota</taxon>
        <taxon>Diptera</taxon>
        <taxon>Brachycera</taxon>
        <taxon>Muscomorpha</taxon>
        <taxon>Ephydroidea</taxon>
        <taxon>Drosophilidae</taxon>
        <taxon>Drosophila</taxon>
        <taxon>Sophophora</taxon>
    </lineage>
</organism>
<accession>A0A6P4FCC2</accession>
<proteinExistence type="predicted"/>
<dbReference type="OrthoDB" id="29853at2759"/>
<gene>
    <name evidence="2" type="primary">LOC108050739</name>
</gene>